<evidence type="ECO:0000313" key="2">
    <source>
        <dbReference type="Proteomes" id="UP001151760"/>
    </source>
</evidence>
<dbReference type="EMBL" id="BQNB010008599">
    <property type="protein sequence ID" value="GJS51630.1"/>
    <property type="molecule type" value="Genomic_DNA"/>
</dbReference>
<gene>
    <name evidence="1" type="ORF">Tco_0624992</name>
</gene>
<organism evidence="1 2">
    <name type="scientific">Tanacetum coccineum</name>
    <dbReference type="NCBI Taxonomy" id="301880"/>
    <lineage>
        <taxon>Eukaryota</taxon>
        <taxon>Viridiplantae</taxon>
        <taxon>Streptophyta</taxon>
        <taxon>Embryophyta</taxon>
        <taxon>Tracheophyta</taxon>
        <taxon>Spermatophyta</taxon>
        <taxon>Magnoliopsida</taxon>
        <taxon>eudicotyledons</taxon>
        <taxon>Gunneridae</taxon>
        <taxon>Pentapetalae</taxon>
        <taxon>asterids</taxon>
        <taxon>campanulids</taxon>
        <taxon>Asterales</taxon>
        <taxon>Asteraceae</taxon>
        <taxon>Asteroideae</taxon>
        <taxon>Anthemideae</taxon>
        <taxon>Anthemidinae</taxon>
        <taxon>Tanacetum</taxon>
    </lineage>
</organism>
<proteinExistence type="predicted"/>
<sequence>MFRGHPSYQTASRRKLIPKFCLEQEHSSLRLFLFNVIHMASVWFRDSTTCSVTVRLQLRNFDIRRAVLSMRSGVIIVTYFCLAELSANGQLVSPHKSDKSDMISLCTKCPPISTSMIIGPASPSSSLRGGKDMTSPSDAFGFSVSLLDVMYLHRVLDVLCLMEDSFP</sequence>
<comment type="caution">
    <text evidence="1">The sequence shown here is derived from an EMBL/GenBank/DDBJ whole genome shotgun (WGS) entry which is preliminary data.</text>
</comment>
<protein>
    <submittedName>
        <fullName evidence="1">Uncharacterized protein</fullName>
    </submittedName>
</protein>
<reference evidence="1" key="1">
    <citation type="journal article" date="2022" name="Int. J. Mol. Sci.">
        <title>Draft Genome of Tanacetum Coccineum: Genomic Comparison of Closely Related Tanacetum-Family Plants.</title>
        <authorList>
            <person name="Yamashiro T."/>
            <person name="Shiraishi A."/>
            <person name="Nakayama K."/>
            <person name="Satake H."/>
        </authorList>
    </citation>
    <scope>NUCLEOTIDE SEQUENCE</scope>
</reference>
<evidence type="ECO:0000313" key="1">
    <source>
        <dbReference type="EMBL" id="GJS51630.1"/>
    </source>
</evidence>
<keyword evidence="2" id="KW-1185">Reference proteome</keyword>
<name>A0ABQ4WFH9_9ASTR</name>
<reference evidence="1" key="2">
    <citation type="submission" date="2022-01" db="EMBL/GenBank/DDBJ databases">
        <authorList>
            <person name="Yamashiro T."/>
            <person name="Shiraishi A."/>
            <person name="Satake H."/>
            <person name="Nakayama K."/>
        </authorList>
    </citation>
    <scope>NUCLEOTIDE SEQUENCE</scope>
</reference>
<accession>A0ABQ4WFH9</accession>
<dbReference type="Proteomes" id="UP001151760">
    <property type="component" value="Unassembled WGS sequence"/>
</dbReference>